<organism evidence="1">
    <name type="scientific">candidate division CPR1 bacterium ADurb.Bin160</name>
    <dbReference type="NCBI Taxonomy" id="1852826"/>
    <lineage>
        <taxon>Bacteria</taxon>
        <taxon>candidate division CPR1</taxon>
    </lineage>
</organism>
<dbReference type="GO" id="GO:0008998">
    <property type="term" value="F:ribonucleoside-triphosphate reductase (thioredoxin) activity"/>
    <property type="evidence" value="ECO:0007669"/>
    <property type="project" value="InterPro"/>
</dbReference>
<accession>A0A1V5ZMV3</accession>
<dbReference type="SUPFAM" id="SSF51998">
    <property type="entry name" value="PFL-like glycyl radical enzymes"/>
    <property type="match status" value="1"/>
</dbReference>
<dbReference type="EMBL" id="MWDB01000017">
    <property type="protein sequence ID" value="OQB41431.1"/>
    <property type="molecule type" value="Genomic_DNA"/>
</dbReference>
<comment type="caution">
    <text evidence="1">The sequence shown here is derived from an EMBL/GenBank/DDBJ whole genome shotgun (WGS) entry which is preliminary data.</text>
</comment>
<sequence>MINFFGTLQNERAGAQAFSSFDTYLAPFVHKRKEEIEKEFDNL</sequence>
<dbReference type="GO" id="GO:0006260">
    <property type="term" value="P:DNA replication"/>
    <property type="evidence" value="ECO:0007669"/>
    <property type="project" value="InterPro"/>
</dbReference>
<dbReference type="AlphaFoldDB" id="A0A1V5ZMV3"/>
<dbReference type="InterPro" id="IPR012833">
    <property type="entry name" value="NrdD"/>
</dbReference>
<proteinExistence type="predicted"/>
<name>A0A1V5ZMV3_9BACT</name>
<dbReference type="Gene3D" id="3.20.70.20">
    <property type="match status" value="1"/>
</dbReference>
<dbReference type="Proteomes" id="UP000485621">
    <property type="component" value="Unassembled WGS sequence"/>
</dbReference>
<gene>
    <name evidence="1" type="ORF">BWY04_00852</name>
</gene>
<reference evidence="1" key="1">
    <citation type="submission" date="2017-02" db="EMBL/GenBank/DDBJ databases">
        <title>Delving into the versatile metabolic prowess of the omnipresent phylum Bacteroidetes.</title>
        <authorList>
            <person name="Nobu M.K."/>
            <person name="Mei R."/>
            <person name="Narihiro T."/>
            <person name="Kuroda K."/>
            <person name="Liu W.-T."/>
        </authorList>
    </citation>
    <scope>NUCLEOTIDE SEQUENCE</scope>
    <source>
        <strain evidence="1">ADurb.Bin160</strain>
    </source>
</reference>
<protein>
    <submittedName>
        <fullName evidence="1">Anaerobic ribonucleoside triphosphate reductase</fullName>
    </submittedName>
</protein>
<dbReference type="Pfam" id="PF13597">
    <property type="entry name" value="NRDD"/>
    <property type="match status" value="1"/>
</dbReference>
<evidence type="ECO:0000313" key="1">
    <source>
        <dbReference type="EMBL" id="OQB41431.1"/>
    </source>
</evidence>